<dbReference type="InterPro" id="IPR051016">
    <property type="entry name" value="Diverse_Substrate_AcTransf"/>
</dbReference>
<keyword evidence="6" id="KW-1185">Reference proteome</keyword>
<organism evidence="5 6">
    <name type="scientific">Prosthecomicrobium pneumaticum</name>
    <dbReference type="NCBI Taxonomy" id="81895"/>
    <lineage>
        <taxon>Bacteria</taxon>
        <taxon>Pseudomonadati</taxon>
        <taxon>Pseudomonadota</taxon>
        <taxon>Alphaproteobacteria</taxon>
        <taxon>Hyphomicrobiales</taxon>
        <taxon>Kaistiaceae</taxon>
        <taxon>Prosthecomicrobium</taxon>
    </lineage>
</organism>
<dbReference type="Proteomes" id="UP000523821">
    <property type="component" value="Unassembled WGS sequence"/>
</dbReference>
<dbReference type="SUPFAM" id="SSF55729">
    <property type="entry name" value="Acyl-CoA N-acyltransferases (Nat)"/>
    <property type="match status" value="1"/>
</dbReference>
<evidence type="ECO:0000256" key="1">
    <source>
        <dbReference type="ARBA" id="ARBA00008694"/>
    </source>
</evidence>
<evidence type="ECO:0000313" key="5">
    <source>
        <dbReference type="EMBL" id="MBB5755249.1"/>
    </source>
</evidence>
<comment type="caution">
    <text evidence="5">The sequence shown here is derived from an EMBL/GenBank/DDBJ whole genome shotgun (WGS) entry which is preliminary data.</text>
</comment>
<evidence type="ECO:0000256" key="3">
    <source>
        <dbReference type="ARBA" id="ARBA00023315"/>
    </source>
</evidence>
<keyword evidence="3" id="KW-0012">Acyltransferase</keyword>
<evidence type="ECO:0000313" key="6">
    <source>
        <dbReference type="Proteomes" id="UP000523821"/>
    </source>
</evidence>
<sequence>MAMTLTIRPARPGDEETVYALVRGLAVYEKLAHEVDATAADLGAALFGPQPRVFCDLAERDGAPVGFALWFYTFSTFRGRHGLWLEDLFVEPEHRGGGVGKALLAHLARRCVAEGLARFEWNVLDWNAPAIAFYTAQGARILDDWRSCRVEGAALTRLAGD</sequence>
<protein>
    <submittedName>
        <fullName evidence="5">GNAT superfamily N-acetyltransferase</fullName>
    </submittedName>
</protein>
<dbReference type="PROSITE" id="PS51186">
    <property type="entry name" value="GNAT"/>
    <property type="match status" value="1"/>
</dbReference>
<evidence type="ECO:0000259" key="4">
    <source>
        <dbReference type="PROSITE" id="PS51186"/>
    </source>
</evidence>
<dbReference type="FunFam" id="3.40.630.30:FF:000064">
    <property type="entry name" value="GNAT family acetyltransferase"/>
    <property type="match status" value="1"/>
</dbReference>
<dbReference type="GO" id="GO:0008080">
    <property type="term" value="F:N-acetyltransferase activity"/>
    <property type="evidence" value="ECO:0007669"/>
    <property type="project" value="UniProtKB-ARBA"/>
</dbReference>
<dbReference type="Gene3D" id="3.40.630.30">
    <property type="match status" value="1"/>
</dbReference>
<proteinExistence type="inferred from homology"/>
<dbReference type="EMBL" id="JACHOO010000016">
    <property type="protein sequence ID" value="MBB5755249.1"/>
    <property type="molecule type" value="Genomic_DNA"/>
</dbReference>
<dbReference type="InterPro" id="IPR000182">
    <property type="entry name" value="GNAT_dom"/>
</dbReference>
<reference evidence="5 6" key="1">
    <citation type="submission" date="2020-08" db="EMBL/GenBank/DDBJ databases">
        <title>Genomic Encyclopedia of Type Strains, Phase IV (KMG-IV): sequencing the most valuable type-strain genomes for metagenomic binning, comparative biology and taxonomic classification.</title>
        <authorList>
            <person name="Goeker M."/>
        </authorList>
    </citation>
    <scope>NUCLEOTIDE SEQUENCE [LARGE SCALE GENOMIC DNA]</scope>
    <source>
        <strain evidence="5 6">DSM 16268</strain>
    </source>
</reference>
<dbReference type="AlphaFoldDB" id="A0A7W9FR03"/>
<dbReference type="PANTHER" id="PTHR10545:SF29">
    <property type="entry name" value="GH14572P-RELATED"/>
    <property type="match status" value="1"/>
</dbReference>
<dbReference type="Pfam" id="PF00583">
    <property type="entry name" value="Acetyltransf_1"/>
    <property type="match status" value="1"/>
</dbReference>
<gene>
    <name evidence="5" type="ORF">GGQ63_004351</name>
</gene>
<keyword evidence="2 5" id="KW-0808">Transferase</keyword>
<dbReference type="PANTHER" id="PTHR10545">
    <property type="entry name" value="DIAMINE N-ACETYLTRANSFERASE"/>
    <property type="match status" value="1"/>
</dbReference>
<dbReference type="InterPro" id="IPR016181">
    <property type="entry name" value="Acyl_CoA_acyltransferase"/>
</dbReference>
<name>A0A7W9FR03_9HYPH</name>
<comment type="similarity">
    <text evidence="1">Belongs to the acetyltransferase family.</text>
</comment>
<accession>A0A7W9FR03</accession>
<evidence type="ECO:0000256" key="2">
    <source>
        <dbReference type="ARBA" id="ARBA00022679"/>
    </source>
</evidence>
<feature type="domain" description="N-acetyltransferase" evidence="4">
    <location>
        <begin position="5"/>
        <end position="161"/>
    </location>
</feature>
<dbReference type="CDD" id="cd04301">
    <property type="entry name" value="NAT_SF"/>
    <property type="match status" value="1"/>
</dbReference>